<name>A0A1G2IAY4_9BACT</name>
<dbReference type="Proteomes" id="UP000176774">
    <property type="component" value="Unassembled WGS sequence"/>
</dbReference>
<dbReference type="AlphaFoldDB" id="A0A1G2IAY4"/>
<evidence type="ECO:0000313" key="2">
    <source>
        <dbReference type="Proteomes" id="UP000176774"/>
    </source>
</evidence>
<comment type="caution">
    <text evidence="1">The sequence shown here is derived from an EMBL/GenBank/DDBJ whole genome shotgun (WGS) entry which is preliminary data.</text>
</comment>
<proteinExistence type="predicted"/>
<protein>
    <submittedName>
        <fullName evidence="1">Uncharacterized protein</fullName>
    </submittedName>
</protein>
<organism evidence="1 2">
    <name type="scientific">Candidatus Staskawiczbacteria bacterium RIFCSPLOWO2_01_FULL_38_12b</name>
    <dbReference type="NCBI Taxonomy" id="1802214"/>
    <lineage>
        <taxon>Bacteria</taxon>
        <taxon>Candidatus Staskawicziibacteriota</taxon>
    </lineage>
</organism>
<sequence length="88" mass="10502">MKFNYRLERIPKYPLFFCRVLILFQRPLLMRISFGKSKKTFSVSLRIILPQSLVKMFMRRQATYKHFSEPGAKILSQIVPIAKRDSHL</sequence>
<accession>A0A1G2IAY4</accession>
<dbReference type="STRING" id="1802214.A2908_02600"/>
<gene>
    <name evidence="1" type="ORF">A2908_02600</name>
</gene>
<reference evidence="1 2" key="1">
    <citation type="journal article" date="2016" name="Nat. Commun.">
        <title>Thousands of microbial genomes shed light on interconnected biogeochemical processes in an aquifer system.</title>
        <authorList>
            <person name="Anantharaman K."/>
            <person name="Brown C.T."/>
            <person name="Hug L.A."/>
            <person name="Sharon I."/>
            <person name="Castelle C.J."/>
            <person name="Probst A.J."/>
            <person name="Thomas B.C."/>
            <person name="Singh A."/>
            <person name="Wilkins M.J."/>
            <person name="Karaoz U."/>
            <person name="Brodie E.L."/>
            <person name="Williams K.H."/>
            <person name="Hubbard S.S."/>
            <person name="Banfield J.F."/>
        </authorList>
    </citation>
    <scope>NUCLEOTIDE SEQUENCE [LARGE SCALE GENOMIC DNA]</scope>
</reference>
<evidence type="ECO:0000313" key="1">
    <source>
        <dbReference type="EMBL" id="OGZ71946.1"/>
    </source>
</evidence>
<dbReference type="EMBL" id="MHPA01000032">
    <property type="protein sequence ID" value="OGZ71946.1"/>
    <property type="molecule type" value="Genomic_DNA"/>
</dbReference>